<dbReference type="Pfam" id="PF00498">
    <property type="entry name" value="FHA"/>
    <property type="match status" value="1"/>
</dbReference>
<proteinExistence type="predicted"/>
<comment type="caution">
    <text evidence="3">The sequence shown here is derived from an EMBL/GenBank/DDBJ whole genome shotgun (WGS) entry which is preliminary data.</text>
</comment>
<evidence type="ECO:0000313" key="3">
    <source>
        <dbReference type="EMBL" id="TWF75632.1"/>
    </source>
</evidence>
<name>A0A561SLD9_9PSEU</name>
<dbReference type="EMBL" id="VIWU01000001">
    <property type="protein sequence ID" value="TWF75632.1"/>
    <property type="molecule type" value="Genomic_DNA"/>
</dbReference>
<dbReference type="SUPFAM" id="SSF49879">
    <property type="entry name" value="SMAD/FHA domain"/>
    <property type="match status" value="1"/>
</dbReference>
<reference evidence="3 4" key="1">
    <citation type="submission" date="2019-06" db="EMBL/GenBank/DDBJ databases">
        <title>Sequencing the genomes of 1000 actinobacteria strains.</title>
        <authorList>
            <person name="Klenk H.-P."/>
        </authorList>
    </citation>
    <scope>NUCLEOTIDE SEQUENCE [LARGE SCALE GENOMIC DNA]</scope>
    <source>
        <strain evidence="3 4">DSM 45671</strain>
    </source>
</reference>
<organism evidence="3 4">
    <name type="scientific">Pseudonocardia hierapolitana</name>
    <dbReference type="NCBI Taxonomy" id="1128676"/>
    <lineage>
        <taxon>Bacteria</taxon>
        <taxon>Bacillati</taxon>
        <taxon>Actinomycetota</taxon>
        <taxon>Actinomycetes</taxon>
        <taxon>Pseudonocardiales</taxon>
        <taxon>Pseudonocardiaceae</taxon>
        <taxon>Pseudonocardia</taxon>
    </lineage>
</organism>
<evidence type="ECO:0000256" key="1">
    <source>
        <dbReference type="ARBA" id="ARBA00022553"/>
    </source>
</evidence>
<dbReference type="Gene3D" id="2.60.200.20">
    <property type="match status" value="1"/>
</dbReference>
<dbReference type="CDD" id="cd00060">
    <property type="entry name" value="FHA"/>
    <property type="match status" value="1"/>
</dbReference>
<dbReference type="RefSeq" id="WP_170308811.1">
    <property type="nucleotide sequence ID" value="NZ_VIWU01000001.1"/>
</dbReference>
<dbReference type="Proteomes" id="UP000321261">
    <property type="component" value="Unassembled WGS sequence"/>
</dbReference>
<protein>
    <submittedName>
        <fullName evidence="3">Zc3h12a-like ribonuclease protein</fullName>
    </submittedName>
</protein>
<evidence type="ECO:0000259" key="2">
    <source>
        <dbReference type="PROSITE" id="PS50006"/>
    </source>
</evidence>
<accession>A0A561SLD9</accession>
<dbReference type="AlphaFoldDB" id="A0A561SLD9"/>
<keyword evidence="4" id="KW-1185">Reference proteome</keyword>
<evidence type="ECO:0000313" key="4">
    <source>
        <dbReference type="Proteomes" id="UP000321261"/>
    </source>
</evidence>
<sequence length="353" mass="40133">MTRSSPTVIIDLSPVVRSDEANDWRHVEWIVKSWREQVDPHAVFYGIADNSLTYHLNDHGKQCLKKWKREGRARTVSWADPAILEMAEKYADATIITTDLFRDHRKEHPWLQGSDRFIKPVFTGASVAFEKLELPPIPDHEVSWRIEDAELKPKGVTTPEAKAALNSEWACTRDRAACDWAASPIIEADPAYRDGRVVCPECHEPARRVGAREDTREVVVLLDDAEVDRIPVADGASLTVGRGRGEDRYDVRDILDESQQARVSRNHLRLSNRRGRLFVEELGSKNGTMLIQDGSAPSRLPPRVEQALRHEDRISLAKDTLHIRLSGRRRVRRRYAPDLTTAPWLTGQHGDNT</sequence>
<dbReference type="Pfam" id="PF11977">
    <property type="entry name" value="RNase_Zc3h12a"/>
    <property type="match status" value="1"/>
</dbReference>
<dbReference type="InterPro" id="IPR000253">
    <property type="entry name" value="FHA_dom"/>
</dbReference>
<gene>
    <name evidence="3" type="ORF">FHX44_111516</name>
</gene>
<keyword evidence="1" id="KW-0597">Phosphoprotein</keyword>
<dbReference type="PROSITE" id="PS50006">
    <property type="entry name" value="FHA_DOMAIN"/>
    <property type="match status" value="1"/>
</dbReference>
<dbReference type="InterPro" id="IPR021869">
    <property type="entry name" value="RNase_Zc3h12_NYN"/>
</dbReference>
<feature type="domain" description="FHA" evidence="2">
    <location>
        <begin position="240"/>
        <end position="290"/>
    </location>
</feature>
<dbReference type="InterPro" id="IPR008984">
    <property type="entry name" value="SMAD_FHA_dom_sf"/>
</dbReference>